<organism evidence="2 3">
    <name type="scientific">Botryobasidium botryosum (strain FD-172 SS1)</name>
    <dbReference type="NCBI Taxonomy" id="930990"/>
    <lineage>
        <taxon>Eukaryota</taxon>
        <taxon>Fungi</taxon>
        <taxon>Dikarya</taxon>
        <taxon>Basidiomycota</taxon>
        <taxon>Agaricomycotina</taxon>
        <taxon>Agaricomycetes</taxon>
        <taxon>Cantharellales</taxon>
        <taxon>Botryobasidiaceae</taxon>
        <taxon>Botryobasidium</taxon>
    </lineage>
</organism>
<sequence>MAGNDSALTQVDGGRTTNDADDKEDLVSPTWLLPSSFRGSLSPACARFPTSVTGNHGTTKSLGLLLKTHYRPNACFYLCHLFGGR</sequence>
<dbReference type="Proteomes" id="UP000027195">
    <property type="component" value="Unassembled WGS sequence"/>
</dbReference>
<proteinExistence type="predicted"/>
<name>A0A067MVA8_BOTB1</name>
<accession>A0A067MVA8</accession>
<evidence type="ECO:0000313" key="2">
    <source>
        <dbReference type="EMBL" id="KDQ18635.1"/>
    </source>
</evidence>
<evidence type="ECO:0000313" key="3">
    <source>
        <dbReference type="Proteomes" id="UP000027195"/>
    </source>
</evidence>
<dbReference type="EMBL" id="KL198021">
    <property type="protein sequence ID" value="KDQ18635.1"/>
    <property type="molecule type" value="Genomic_DNA"/>
</dbReference>
<keyword evidence="3" id="KW-1185">Reference proteome</keyword>
<dbReference type="AlphaFoldDB" id="A0A067MVA8"/>
<protein>
    <submittedName>
        <fullName evidence="2">Uncharacterized protein</fullName>
    </submittedName>
</protein>
<evidence type="ECO:0000256" key="1">
    <source>
        <dbReference type="SAM" id="MobiDB-lite"/>
    </source>
</evidence>
<dbReference type="InParanoid" id="A0A067MVA8"/>
<reference evidence="3" key="1">
    <citation type="journal article" date="2014" name="Proc. Natl. Acad. Sci. U.S.A.">
        <title>Extensive sampling of basidiomycete genomes demonstrates inadequacy of the white-rot/brown-rot paradigm for wood decay fungi.</title>
        <authorList>
            <person name="Riley R."/>
            <person name="Salamov A.A."/>
            <person name="Brown D.W."/>
            <person name="Nagy L.G."/>
            <person name="Floudas D."/>
            <person name="Held B.W."/>
            <person name="Levasseur A."/>
            <person name="Lombard V."/>
            <person name="Morin E."/>
            <person name="Otillar R."/>
            <person name="Lindquist E.A."/>
            <person name="Sun H."/>
            <person name="LaButti K.M."/>
            <person name="Schmutz J."/>
            <person name="Jabbour D."/>
            <person name="Luo H."/>
            <person name="Baker S.E."/>
            <person name="Pisabarro A.G."/>
            <person name="Walton J.D."/>
            <person name="Blanchette R.A."/>
            <person name="Henrissat B."/>
            <person name="Martin F."/>
            <person name="Cullen D."/>
            <person name="Hibbett D.S."/>
            <person name="Grigoriev I.V."/>
        </authorList>
    </citation>
    <scope>NUCLEOTIDE SEQUENCE [LARGE SCALE GENOMIC DNA]</scope>
    <source>
        <strain evidence="3">FD-172 SS1</strain>
    </source>
</reference>
<gene>
    <name evidence="2" type="ORF">BOTBODRAFT_517258</name>
</gene>
<dbReference type="HOGENOM" id="CLU_2512340_0_0_1"/>
<feature type="region of interest" description="Disordered" evidence="1">
    <location>
        <begin position="1"/>
        <end position="25"/>
    </location>
</feature>